<dbReference type="Proteomes" id="UP000030651">
    <property type="component" value="Unassembled WGS sequence"/>
</dbReference>
<feature type="compositionally biased region" description="Gly residues" evidence="8">
    <location>
        <begin position="223"/>
        <end position="239"/>
    </location>
</feature>
<dbReference type="PANTHER" id="PTHR23253">
    <property type="entry name" value="EUKARYOTIC TRANSLATION INITIATION FACTOR 4 GAMMA"/>
    <property type="match status" value="1"/>
</dbReference>
<dbReference type="InterPro" id="IPR036211">
    <property type="entry name" value="eIF4G_eIF4E-bd_sf"/>
</dbReference>
<dbReference type="Gene3D" id="1.25.40.180">
    <property type="match status" value="1"/>
</dbReference>
<feature type="domain" description="MIF4G" evidence="9">
    <location>
        <begin position="1076"/>
        <end position="1315"/>
    </location>
</feature>
<dbReference type="FunFam" id="1.25.40.180:FF:000020">
    <property type="entry name" value="Eukaryotic translation initiation factor subunit"/>
    <property type="match status" value="1"/>
</dbReference>
<feature type="compositionally biased region" description="Basic and acidic residues" evidence="8">
    <location>
        <begin position="1019"/>
        <end position="1030"/>
    </location>
</feature>
<name>W3WRA9_PESFW</name>
<dbReference type="Pfam" id="PF02854">
    <property type="entry name" value="MIF4G"/>
    <property type="match status" value="1"/>
</dbReference>
<feature type="compositionally biased region" description="Basic and acidic residues" evidence="8">
    <location>
        <begin position="700"/>
        <end position="771"/>
    </location>
</feature>
<dbReference type="SUPFAM" id="SSF48371">
    <property type="entry name" value="ARM repeat"/>
    <property type="match status" value="1"/>
</dbReference>
<feature type="compositionally biased region" description="Low complexity" evidence="8">
    <location>
        <begin position="159"/>
        <end position="173"/>
    </location>
</feature>
<feature type="region of interest" description="Disordered" evidence="8">
    <location>
        <begin position="1339"/>
        <end position="1381"/>
    </location>
</feature>
<accession>W3WRA9</accession>
<feature type="region of interest" description="Disordered" evidence="8">
    <location>
        <begin position="916"/>
        <end position="1034"/>
    </location>
</feature>
<feature type="region of interest" description="Disordered" evidence="8">
    <location>
        <begin position="317"/>
        <end position="379"/>
    </location>
</feature>
<feature type="region of interest" description="Disordered" evidence="8">
    <location>
        <begin position="563"/>
        <end position="835"/>
    </location>
</feature>
<dbReference type="OMA" id="PRGGPNM"/>
<dbReference type="SUPFAM" id="SSF101489">
    <property type="entry name" value="Eukaryotic initiation factor 4f subunit eIF4g, eIF4e-binding domain"/>
    <property type="match status" value="1"/>
</dbReference>
<dbReference type="GO" id="GO:0016281">
    <property type="term" value="C:eukaryotic translation initiation factor 4F complex"/>
    <property type="evidence" value="ECO:0007669"/>
    <property type="project" value="TreeGrafter"/>
</dbReference>
<dbReference type="InterPro" id="IPR022745">
    <property type="entry name" value="eIF4G1_eIF4E-bd"/>
</dbReference>
<keyword evidence="3" id="KW-0963">Cytoplasm</keyword>
<dbReference type="GO" id="GO:0003729">
    <property type="term" value="F:mRNA binding"/>
    <property type="evidence" value="ECO:0007669"/>
    <property type="project" value="TreeGrafter"/>
</dbReference>
<evidence type="ECO:0000256" key="2">
    <source>
        <dbReference type="ARBA" id="ARBA00005775"/>
    </source>
</evidence>
<evidence type="ECO:0000256" key="4">
    <source>
        <dbReference type="ARBA" id="ARBA00022540"/>
    </source>
</evidence>
<feature type="compositionally biased region" description="Polar residues" evidence="8">
    <location>
        <begin position="192"/>
        <end position="218"/>
    </location>
</feature>
<feature type="region of interest" description="Disordered" evidence="8">
    <location>
        <begin position="1"/>
        <end position="106"/>
    </location>
</feature>
<feature type="compositionally biased region" description="Basic and acidic residues" evidence="8">
    <location>
        <begin position="791"/>
        <end position="807"/>
    </location>
</feature>
<feature type="compositionally biased region" description="Polar residues" evidence="8">
    <location>
        <begin position="1394"/>
        <end position="1408"/>
    </location>
</feature>
<feature type="compositionally biased region" description="Low complexity" evidence="8">
    <location>
        <begin position="132"/>
        <end position="149"/>
    </location>
</feature>
<comment type="subcellular location">
    <subcellularLocation>
        <location evidence="1">Cytoplasm</location>
    </subcellularLocation>
</comment>
<keyword evidence="4" id="KW-0396">Initiation factor</keyword>
<dbReference type="GO" id="GO:0003743">
    <property type="term" value="F:translation initiation factor activity"/>
    <property type="evidence" value="ECO:0007669"/>
    <property type="project" value="UniProtKB-KW"/>
</dbReference>
<protein>
    <recommendedName>
        <fullName evidence="9">MIF4G domain-containing protein</fullName>
    </recommendedName>
</protein>
<dbReference type="InterPro" id="IPR003890">
    <property type="entry name" value="MIF4G-like_typ-3"/>
</dbReference>
<dbReference type="STRING" id="1229662.W3WRA9"/>
<evidence type="ECO:0000256" key="1">
    <source>
        <dbReference type="ARBA" id="ARBA00004496"/>
    </source>
</evidence>
<feature type="compositionally biased region" description="Low complexity" evidence="8">
    <location>
        <begin position="72"/>
        <end position="82"/>
    </location>
</feature>
<sequence>MTSTSNQQTPANASTAPNGSSPSYASAASTQKKQSTPIVAGGSSTPTIVSGTSQHAKSGSASQVNGRPIMPAVPTVAPAVAVGTNGDNHARKPSVTVGGNNNNYSANGNAGKIQFGFSASPAVSHSTPQGGSAPIAIPNSNNNARVPSPQNSPSPIPQPSASGGRPPSSAQSGNVTFGSFGGNGETHMRRTSAASQNPSHIRNESSQSMANDPSNQGVPAQGGPPGRGGYHPAGRGRGGYNPNYNSHNQMGYPPNGSPAYRQSHPAQGRGTMAPAFQPRGNFNPGTPPMNRASPALPAAMPVPGTAPYYYQPPMGGPMQNVTSPPTRNFEYKNNKPYKRKNQRSRDGEKSFNPRHRSQSNDYAREGGKPRRFNNKRADNHFLKDMVQDDARWHGQLPAERGERVDTNRNLNMPMWHRPPMGSHFPPMRSTHMPSNFDPSLTGHNKQQGYYGPPGTFDPRAMPQQYMYNMPQPHSPGPNFQTPYTGPPPAFVPQPMSRTQSQASETRPTSSTGQTPQPVNPQLNKQAPLVAASPQFVKPVRKSGAITIRNANGEAVDFNALKAPASPAHSAQSKTPPVIASTPTPPPKSTTPKVNAPAHNRTDSAATKTSAEVQNEFKEKIARQMADEKAKQEEAKAAETKAAEEARAAEEKAKEEEKLKEEQKAAEEKKAAEEAAAKAEAEKKAAEAPAPAAEDEEDEIERMIREMEEADAKREAEQAAITEKKKAAEDARKKAEEEAKKLAGTDEKLKEAEREAERLEEEKERKRLENEGKSTPSVADALAGKLGSMSLLDKESKKPASLNVDDKPVTAAKVSPGEKRGTKPAPLNLNTNVGVEPPQPSAALQSLKTAKRLQSVQALMNLKYPEGISSPNPALNTAVSKKGTSFKYDPSFLLQFQTVFTEKPSLEFGQQVKNLIGDGDGGRSASSRTPATARAGSSRGGNFPIGQFGVGATKPLPAGTTSEQRFAMAQGQMPRPAMGSMNSFGRPGSFPAGNMMSRTSSSNMASAPRTNSRRGASKRNTFDAKAEEKAAKTMPLTAGMKIEAIKTSETGWKPASLSQKSVAPPQPSGLMDPPMVQRKVKAALNKMTPENFDKIAQSILDIAAQSKEESDGRTLRQVIQLTFEKATDEAHWASMYAKFAKRMLETMSPEVRDDNIKDRNGNVVSGGALFRKYLLNRCQEEFERGWKTQLPEPGEGESKEAAMMSDEYYAAAAAKRRGLGLVQFIGELYKLSMLTERIMHECVRKLVDFQGTPDEAEVESLSKLLRTIGGNLDSTEKGKIMMDAYFTRIQQMIDMPDIPSRLKFMLMDVVDLRRAQWVSKETNKGPKTLEEVRAEAEAAAAQKAAEAAKTNQRGGSGRFPMGRGDARQYSGGYPQQAPNTVGMDDLRRLKGSVGRTASQNISLGPTSMFSSRSNSGRRLGPGGSLSRGAEDSGASSRTGTPPTQSSTNAFSLLANMEDNNPASPPSTAASPALAKVTPEAAAADKE</sequence>
<dbReference type="InterPro" id="IPR016024">
    <property type="entry name" value="ARM-type_fold"/>
</dbReference>
<evidence type="ECO:0000313" key="11">
    <source>
        <dbReference type="Proteomes" id="UP000030651"/>
    </source>
</evidence>
<feature type="compositionally biased region" description="Polar residues" evidence="8">
    <location>
        <begin position="1"/>
        <end position="65"/>
    </location>
</feature>
<feature type="compositionally biased region" description="Polar residues" evidence="8">
    <location>
        <begin position="995"/>
        <end position="1009"/>
    </location>
</feature>
<proteinExistence type="inferred from homology"/>
<dbReference type="KEGG" id="pfy:PFICI_11765"/>
<evidence type="ECO:0000256" key="3">
    <source>
        <dbReference type="ARBA" id="ARBA00022490"/>
    </source>
</evidence>
<keyword evidence="7" id="KW-0648">Protein biosynthesis</keyword>
<evidence type="ECO:0000256" key="5">
    <source>
        <dbReference type="ARBA" id="ARBA00022553"/>
    </source>
</evidence>
<feature type="region of interest" description="Disordered" evidence="8">
    <location>
        <begin position="1049"/>
        <end position="1072"/>
    </location>
</feature>
<dbReference type="HOGENOM" id="CLU_003998_0_0_1"/>
<dbReference type="GeneID" id="19276778"/>
<dbReference type="Pfam" id="PF12152">
    <property type="entry name" value="eIF_4G1"/>
    <property type="match status" value="1"/>
</dbReference>
<feature type="region of interest" description="Disordered" evidence="8">
    <location>
        <begin position="120"/>
        <end position="298"/>
    </location>
</feature>
<keyword evidence="11" id="KW-1185">Reference proteome</keyword>
<dbReference type="eggNOG" id="KOG0401">
    <property type="taxonomic scope" value="Eukaryota"/>
</dbReference>
<evidence type="ECO:0000313" key="10">
    <source>
        <dbReference type="EMBL" id="ETS76378.1"/>
    </source>
</evidence>
<evidence type="ECO:0000256" key="8">
    <source>
        <dbReference type="SAM" id="MobiDB-lite"/>
    </source>
</evidence>
<evidence type="ECO:0000256" key="7">
    <source>
        <dbReference type="ARBA" id="ARBA00022917"/>
    </source>
</evidence>
<feature type="compositionally biased region" description="Basic and acidic residues" evidence="8">
    <location>
        <begin position="614"/>
        <end position="685"/>
    </location>
</feature>
<evidence type="ECO:0000259" key="9">
    <source>
        <dbReference type="SMART" id="SM00543"/>
    </source>
</evidence>
<evidence type="ECO:0000256" key="6">
    <source>
        <dbReference type="ARBA" id="ARBA00022884"/>
    </source>
</evidence>
<keyword evidence="6" id="KW-0694">RNA-binding</keyword>
<dbReference type="InParanoid" id="W3WRA9"/>
<feature type="region of interest" description="Disordered" evidence="8">
    <location>
        <begin position="1393"/>
        <end position="1485"/>
    </location>
</feature>
<reference evidence="11" key="1">
    <citation type="journal article" date="2015" name="BMC Genomics">
        <title>Genomic and transcriptomic analysis of the endophytic fungus Pestalotiopsis fici reveals its lifestyle and high potential for synthesis of natural products.</title>
        <authorList>
            <person name="Wang X."/>
            <person name="Zhang X."/>
            <person name="Liu L."/>
            <person name="Xiang M."/>
            <person name="Wang W."/>
            <person name="Sun X."/>
            <person name="Che Y."/>
            <person name="Guo L."/>
            <person name="Liu G."/>
            <person name="Guo L."/>
            <person name="Wang C."/>
            <person name="Yin W.B."/>
            <person name="Stadler M."/>
            <person name="Zhang X."/>
            <person name="Liu X."/>
        </authorList>
    </citation>
    <scope>NUCLEOTIDE SEQUENCE [LARGE SCALE GENOMIC DNA]</scope>
    <source>
        <strain evidence="11">W106-1 / CGMCC3.15140</strain>
    </source>
</reference>
<dbReference type="SMART" id="SM00543">
    <property type="entry name" value="MIF4G"/>
    <property type="match status" value="1"/>
</dbReference>
<feature type="compositionally biased region" description="Polar residues" evidence="8">
    <location>
        <begin position="121"/>
        <end position="130"/>
    </location>
</feature>
<dbReference type="OrthoDB" id="514777at2759"/>
<dbReference type="GO" id="GO:0010494">
    <property type="term" value="C:cytoplasmic stress granule"/>
    <property type="evidence" value="ECO:0007669"/>
    <property type="project" value="UniProtKB-ARBA"/>
</dbReference>
<dbReference type="Gene3D" id="1.20.970.30">
    <property type="entry name" value="eIF4G, eIF4E-binding domain"/>
    <property type="match status" value="1"/>
</dbReference>
<organism evidence="10 11">
    <name type="scientific">Pestalotiopsis fici (strain W106-1 / CGMCC3.15140)</name>
    <dbReference type="NCBI Taxonomy" id="1229662"/>
    <lineage>
        <taxon>Eukaryota</taxon>
        <taxon>Fungi</taxon>
        <taxon>Dikarya</taxon>
        <taxon>Ascomycota</taxon>
        <taxon>Pezizomycotina</taxon>
        <taxon>Sordariomycetes</taxon>
        <taxon>Xylariomycetidae</taxon>
        <taxon>Amphisphaeriales</taxon>
        <taxon>Sporocadaceae</taxon>
        <taxon>Pestalotiopsis</taxon>
    </lineage>
</organism>
<gene>
    <name evidence="10" type="ORF">PFICI_11765</name>
</gene>
<feature type="region of interest" description="Disordered" evidence="8">
    <location>
        <begin position="470"/>
        <end position="521"/>
    </location>
</feature>
<dbReference type="EMBL" id="KI912117">
    <property type="protein sequence ID" value="ETS76378.1"/>
    <property type="molecule type" value="Genomic_DNA"/>
</dbReference>
<feature type="compositionally biased region" description="Low complexity" evidence="8">
    <location>
        <begin position="922"/>
        <end position="936"/>
    </location>
</feature>
<keyword evidence="5" id="KW-0597">Phosphoprotein</keyword>
<dbReference type="PANTHER" id="PTHR23253:SF9">
    <property type="entry name" value="EUKARYOTIC TRANSLATION INITIATION FACTOR 4 GAMMA 2"/>
    <property type="match status" value="1"/>
</dbReference>
<comment type="similarity">
    <text evidence="2">Belongs to the eukaryotic initiation factor 4G family.</text>
</comment>
<dbReference type="RefSeq" id="XP_007838537.1">
    <property type="nucleotide sequence ID" value="XM_007840346.1"/>
</dbReference>
<feature type="compositionally biased region" description="Polar residues" evidence="8">
    <location>
        <begin position="602"/>
        <end position="612"/>
    </location>
</feature>
<feature type="compositionally biased region" description="Polar residues" evidence="8">
    <location>
        <begin position="495"/>
        <end position="521"/>
    </location>
</feature>
<feature type="compositionally biased region" description="Polar residues" evidence="8">
    <location>
        <begin position="1432"/>
        <end position="1449"/>
    </location>
</feature>